<dbReference type="Proteomes" id="UP000037035">
    <property type="component" value="Unassembled WGS sequence"/>
</dbReference>
<evidence type="ECO:0000313" key="3">
    <source>
        <dbReference type="Proteomes" id="UP000037035"/>
    </source>
</evidence>
<reference evidence="2 3" key="1">
    <citation type="submission" date="2015-08" db="EMBL/GenBank/DDBJ databases">
        <title>Next Generation Sequencing and Analysis of the Genome of Puccinia sorghi L Schw, the Causal Agent of Maize Common Rust.</title>
        <authorList>
            <person name="Rochi L."/>
            <person name="Burguener G."/>
            <person name="Darino M."/>
            <person name="Turjanski A."/>
            <person name="Kreff E."/>
            <person name="Dieguez M.J."/>
            <person name="Sacco F."/>
        </authorList>
    </citation>
    <scope>NUCLEOTIDE SEQUENCE [LARGE SCALE GENOMIC DNA]</scope>
    <source>
        <strain evidence="2 3">RO10H11247</strain>
    </source>
</reference>
<proteinExistence type="predicted"/>
<keyword evidence="3" id="KW-1185">Reference proteome</keyword>
<feature type="region of interest" description="Disordered" evidence="1">
    <location>
        <begin position="14"/>
        <end position="87"/>
    </location>
</feature>
<gene>
    <name evidence="2" type="ORF">VP01_4226g4</name>
</gene>
<name>A0A0L6URE8_9BASI</name>
<organism evidence="2 3">
    <name type="scientific">Puccinia sorghi</name>
    <dbReference type="NCBI Taxonomy" id="27349"/>
    <lineage>
        <taxon>Eukaryota</taxon>
        <taxon>Fungi</taxon>
        <taxon>Dikarya</taxon>
        <taxon>Basidiomycota</taxon>
        <taxon>Pucciniomycotina</taxon>
        <taxon>Pucciniomycetes</taxon>
        <taxon>Pucciniales</taxon>
        <taxon>Pucciniaceae</taxon>
        <taxon>Puccinia</taxon>
    </lineage>
</organism>
<dbReference type="VEuPathDB" id="FungiDB:VP01_4226g4"/>
<feature type="compositionally biased region" description="Polar residues" evidence="1">
    <location>
        <begin position="49"/>
        <end position="83"/>
    </location>
</feature>
<protein>
    <recommendedName>
        <fullName evidence="4">Myb/SANT-like domain-containing protein</fullName>
    </recommendedName>
</protein>
<feature type="compositionally biased region" description="Low complexity" evidence="1">
    <location>
        <begin position="32"/>
        <end position="48"/>
    </location>
</feature>
<comment type="caution">
    <text evidence="2">The sequence shown here is derived from an EMBL/GenBank/DDBJ whole genome shotgun (WGS) entry which is preliminary data.</text>
</comment>
<sequence>MLDPALATMISTTGFRNTPALPPALPSQATITASSNPAPNGNATPAPTHQISTCYQSPNSNSPQGSFKTQIKQINQESPQNSSDTKKLNHMWTSNQKMALLTYLIEPITLGKGTDNGNLKAEGWMCVAKQMHD</sequence>
<dbReference type="AlphaFoldDB" id="A0A0L6URE8"/>
<evidence type="ECO:0000256" key="1">
    <source>
        <dbReference type="SAM" id="MobiDB-lite"/>
    </source>
</evidence>
<evidence type="ECO:0008006" key="4">
    <source>
        <dbReference type="Google" id="ProtNLM"/>
    </source>
</evidence>
<accession>A0A0L6URE8</accession>
<dbReference type="EMBL" id="LAVV01009309">
    <property type="protein sequence ID" value="KNZ50812.1"/>
    <property type="molecule type" value="Genomic_DNA"/>
</dbReference>
<evidence type="ECO:0000313" key="2">
    <source>
        <dbReference type="EMBL" id="KNZ50812.1"/>
    </source>
</evidence>